<name>A0A9D1S494_9FIRM</name>
<dbReference type="SMART" id="SM00987">
    <property type="entry name" value="UreE_C"/>
    <property type="match status" value="1"/>
</dbReference>
<dbReference type="AlphaFoldDB" id="A0A9D1S494"/>
<keyword evidence="6" id="KW-0479">Metal-binding</keyword>
<dbReference type="EMBL" id="DVNK01000037">
    <property type="protein sequence ID" value="HIU46729.1"/>
    <property type="molecule type" value="Genomic_DNA"/>
</dbReference>
<dbReference type="GO" id="GO:0046872">
    <property type="term" value="F:metal ion binding"/>
    <property type="evidence" value="ECO:0007669"/>
    <property type="project" value="UniProtKB-KW"/>
</dbReference>
<sequence length="193" mass="21404">MLEWDEIERAVNGCEACRLCKGRHNAVPGEGRRDADIMLIGEGPGEQEDLSGRPFVGPAGQLLDRMLAAVGLERGEVYIANVVKCRPPRNRQPERDEAEACLPYLRAQVALVRPRIIVLLGATAARNAIGPDIRITRDRGRWYEKDGVELLVTYHPSALLRDASLKRAAWEDFKGLRARALELGIELGEAQDV</sequence>
<dbReference type="GO" id="GO:0006281">
    <property type="term" value="P:DNA repair"/>
    <property type="evidence" value="ECO:0007669"/>
    <property type="project" value="UniProtKB-KW"/>
</dbReference>
<evidence type="ECO:0000256" key="1">
    <source>
        <dbReference type="ARBA" id="ARBA00001400"/>
    </source>
</evidence>
<evidence type="ECO:0000256" key="10">
    <source>
        <dbReference type="ARBA" id="ARBA00023014"/>
    </source>
</evidence>
<keyword evidence="10" id="KW-0411">Iron-sulfur</keyword>
<evidence type="ECO:0000256" key="6">
    <source>
        <dbReference type="ARBA" id="ARBA00022723"/>
    </source>
</evidence>
<keyword evidence="5" id="KW-0004">4Fe-4S</keyword>
<proteinExistence type="inferred from homology"/>
<dbReference type="PANTHER" id="PTHR33693:SF1">
    <property type="entry name" value="TYPE-4 URACIL-DNA GLYCOSYLASE"/>
    <property type="match status" value="1"/>
</dbReference>
<evidence type="ECO:0000256" key="11">
    <source>
        <dbReference type="ARBA" id="ARBA00023204"/>
    </source>
</evidence>
<dbReference type="NCBIfam" id="TIGR00758">
    <property type="entry name" value="UDG_fam4"/>
    <property type="match status" value="1"/>
</dbReference>
<reference evidence="13" key="2">
    <citation type="journal article" date="2021" name="PeerJ">
        <title>Extensive microbial diversity within the chicken gut microbiome revealed by metagenomics and culture.</title>
        <authorList>
            <person name="Gilroy R."/>
            <person name="Ravi A."/>
            <person name="Getino M."/>
            <person name="Pursley I."/>
            <person name="Horton D.L."/>
            <person name="Alikhan N.F."/>
            <person name="Baker D."/>
            <person name="Gharbi K."/>
            <person name="Hall N."/>
            <person name="Watson M."/>
            <person name="Adriaenssens E.M."/>
            <person name="Foster-Nyarko E."/>
            <person name="Jarju S."/>
            <person name="Secka A."/>
            <person name="Antonio M."/>
            <person name="Oren A."/>
            <person name="Chaudhuri R.R."/>
            <person name="La Ragione R."/>
            <person name="Hildebrand F."/>
            <person name="Pallen M.J."/>
        </authorList>
    </citation>
    <scope>NUCLEOTIDE SEQUENCE</scope>
    <source>
        <strain evidence="13">ChiSxjej2B14-8506</strain>
    </source>
</reference>
<accession>A0A9D1S494</accession>
<keyword evidence="11" id="KW-0234">DNA repair</keyword>
<dbReference type="InterPro" id="IPR005122">
    <property type="entry name" value="Uracil-DNA_glycosylase-like"/>
</dbReference>
<evidence type="ECO:0000256" key="4">
    <source>
        <dbReference type="ARBA" id="ARBA00019403"/>
    </source>
</evidence>
<dbReference type="SUPFAM" id="SSF52141">
    <property type="entry name" value="Uracil-DNA glycosylase-like"/>
    <property type="match status" value="1"/>
</dbReference>
<dbReference type="CDD" id="cd10030">
    <property type="entry name" value="UDG-F4_TTUDGA_SPO1dp_like"/>
    <property type="match status" value="1"/>
</dbReference>
<organism evidence="13 14">
    <name type="scientific">Candidatus Fimadaptatus faecigallinarum</name>
    <dbReference type="NCBI Taxonomy" id="2840814"/>
    <lineage>
        <taxon>Bacteria</taxon>
        <taxon>Bacillati</taxon>
        <taxon>Bacillota</taxon>
        <taxon>Clostridia</taxon>
        <taxon>Eubacteriales</taxon>
        <taxon>Candidatus Fimadaptatus</taxon>
    </lineage>
</organism>
<keyword evidence="8" id="KW-0378">Hydrolase</keyword>
<evidence type="ECO:0000256" key="7">
    <source>
        <dbReference type="ARBA" id="ARBA00022763"/>
    </source>
</evidence>
<reference evidence="13" key="1">
    <citation type="submission" date="2020-10" db="EMBL/GenBank/DDBJ databases">
        <authorList>
            <person name="Gilroy R."/>
        </authorList>
    </citation>
    <scope>NUCLEOTIDE SEQUENCE</scope>
    <source>
        <strain evidence="13">ChiSxjej2B14-8506</strain>
    </source>
</reference>
<evidence type="ECO:0000313" key="14">
    <source>
        <dbReference type="Proteomes" id="UP000824123"/>
    </source>
</evidence>
<dbReference type="Proteomes" id="UP000824123">
    <property type="component" value="Unassembled WGS sequence"/>
</dbReference>
<protein>
    <recommendedName>
        <fullName evidence="4">Type-4 uracil-DNA glycosylase</fullName>
        <ecNumber evidence="3">3.2.2.27</ecNumber>
    </recommendedName>
</protein>
<dbReference type="Pfam" id="PF03167">
    <property type="entry name" value="UDG"/>
    <property type="match status" value="1"/>
</dbReference>
<keyword evidence="7" id="KW-0227">DNA damage</keyword>
<dbReference type="InterPro" id="IPR005273">
    <property type="entry name" value="Ura-DNA_glyco_family4"/>
</dbReference>
<dbReference type="InterPro" id="IPR051536">
    <property type="entry name" value="UDG_Type-4/5"/>
</dbReference>
<evidence type="ECO:0000256" key="5">
    <source>
        <dbReference type="ARBA" id="ARBA00022485"/>
    </source>
</evidence>
<gene>
    <name evidence="13" type="ORF">IAC59_05680</name>
</gene>
<comment type="similarity">
    <text evidence="2">Belongs to the uracil-DNA glycosylase (UDG) superfamily. Type 4 (UDGa) family.</text>
</comment>
<evidence type="ECO:0000256" key="9">
    <source>
        <dbReference type="ARBA" id="ARBA00023004"/>
    </source>
</evidence>
<dbReference type="InterPro" id="IPR036895">
    <property type="entry name" value="Uracil-DNA_glycosylase-like_sf"/>
</dbReference>
<dbReference type="PANTHER" id="PTHR33693">
    <property type="entry name" value="TYPE-5 URACIL-DNA GLYCOSYLASE"/>
    <property type="match status" value="1"/>
</dbReference>
<dbReference type="SMART" id="SM00986">
    <property type="entry name" value="UDG"/>
    <property type="match status" value="1"/>
</dbReference>
<evidence type="ECO:0000259" key="12">
    <source>
        <dbReference type="SMART" id="SM00986"/>
    </source>
</evidence>
<evidence type="ECO:0000256" key="3">
    <source>
        <dbReference type="ARBA" id="ARBA00012030"/>
    </source>
</evidence>
<dbReference type="Gene3D" id="3.40.470.10">
    <property type="entry name" value="Uracil-DNA glycosylase-like domain"/>
    <property type="match status" value="1"/>
</dbReference>
<evidence type="ECO:0000313" key="13">
    <source>
        <dbReference type="EMBL" id="HIU46729.1"/>
    </source>
</evidence>
<dbReference type="GO" id="GO:0004844">
    <property type="term" value="F:uracil DNA N-glycosylase activity"/>
    <property type="evidence" value="ECO:0007669"/>
    <property type="project" value="UniProtKB-EC"/>
</dbReference>
<keyword evidence="9" id="KW-0408">Iron</keyword>
<comment type="caution">
    <text evidence="13">The sequence shown here is derived from an EMBL/GenBank/DDBJ whole genome shotgun (WGS) entry which is preliminary data.</text>
</comment>
<dbReference type="EC" id="3.2.2.27" evidence="3"/>
<feature type="domain" description="Uracil-DNA glycosylase-like" evidence="12">
    <location>
        <begin position="28"/>
        <end position="174"/>
    </location>
</feature>
<dbReference type="GO" id="GO:0051539">
    <property type="term" value="F:4 iron, 4 sulfur cluster binding"/>
    <property type="evidence" value="ECO:0007669"/>
    <property type="project" value="UniProtKB-KW"/>
</dbReference>
<evidence type="ECO:0000256" key="8">
    <source>
        <dbReference type="ARBA" id="ARBA00022801"/>
    </source>
</evidence>
<evidence type="ECO:0000256" key="2">
    <source>
        <dbReference type="ARBA" id="ARBA00006521"/>
    </source>
</evidence>
<comment type="catalytic activity">
    <reaction evidence="1">
        <text>Hydrolyzes single-stranded DNA or mismatched double-stranded DNA and polynucleotides, releasing free uracil.</text>
        <dbReference type="EC" id="3.2.2.27"/>
    </reaction>
</comment>